<dbReference type="Pfam" id="PF18426">
    <property type="entry name" value="Tli4_C"/>
    <property type="match status" value="1"/>
</dbReference>
<dbReference type="RefSeq" id="WP_273924523.1">
    <property type="nucleotide sequence ID" value="NZ_JAMDGR010000036.1"/>
</dbReference>
<reference evidence="3 4" key="1">
    <citation type="submission" date="2022-05" db="EMBL/GenBank/DDBJ databases">
        <title>Novel Pseudomonas spp. Isolated from a Rainbow Trout Aquaculture Facility.</title>
        <authorList>
            <person name="Testerman T."/>
            <person name="Graf J."/>
        </authorList>
    </citation>
    <scope>NUCLEOTIDE SEQUENCE [LARGE SCALE GENOMIC DNA]</scope>
    <source>
        <strain evidence="3 4">ID357</strain>
    </source>
</reference>
<sequence>MIARRNQLFTILIALMAWACFYTWEQLNPAPPDQNHTVSTLTQSMLTQCVGRLLIDLPVGTTWAAQASTAQLAHLKISVKTGVSAQQYIHRVETRWKEIQAIKSDNFGAPYLRPSERISTHEGGVVFAYEYESIDSLAEDDKTLVKKLFHQAEGFLLRNETLFEFTPSNNSKDIIPALFPRLHARADDEFPTRPGLCLSGAFIDDYYDLSQGDEEEVSWRFNLPLNLNLIIRHSKIWQPAESLLQRDKSSLGEAISYMAFTPESKDKYKQHEFRRAERQVGDLKGEEGVSGATEGESKFGYKTSISGVWEFPGLIMPSPQPRVSVRLTTPEYSTTSAPIPGGGFPVHDDLSDGPNEEQFFEIWNAIIESVRFRPGALAPPPSGGNPVNKPSSPMISSYAPTPVVDDYALEEFLINSQTSSNWMDEL</sequence>
<dbReference type="Pfam" id="PF18443">
    <property type="entry name" value="Tli4_N"/>
    <property type="match status" value="1"/>
</dbReference>
<feature type="domain" description="Tle cognate immunity protein 4 C-terminal" evidence="1">
    <location>
        <begin position="189"/>
        <end position="375"/>
    </location>
</feature>
<evidence type="ECO:0000259" key="2">
    <source>
        <dbReference type="Pfam" id="PF18443"/>
    </source>
</evidence>
<keyword evidence="4" id="KW-1185">Reference proteome</keyword>
<comment type="caution">
    <text evidence="3">The sequence shown here is derived from an EMBL/GenBank/DDBJ whole genome shotgun (WGS) entry which is preliminary data.</text>
</comment>
<proteinExistence type="predicted"/>
<dbReference type="InterPro" id="IPR041290">
    <property type="entry name" value="Tli4_C"/>
</dbReference>
<feature type="domain" description="Tle cognate immunity protein 4 N-terminal" evidence="2">
    <location>
        <begin position="47"/>
        <end position="133"/>
    </location>
</feature>
<name>A0ABT5QF18_9PSED</name>
<gene>
    <name evidence="3" type="ORF">M5G25_31375</name>
</gene>
<evidence type="ECO:0000313" key="4">
    <source>
        <dbReference type="Proteomes" id="UP001217610"/>
    </source>
</evidence>
<evidence type="ECO:0000313" key="3">
    <source>
        <dbReference type="EMBL" id="MDD1152773.1"/>
    </source>
</evidence>
<dbReference type="Proteomes" id="UP001217610">
    <property type="component" value="Unassembled WGS sequence"/>
</dbReference>
<dbReference type="InterPro" id="IPR040761">
    <property type="entry name" value="Tli4_N"/>
</dbReference>
<organism evidence="3 4">
    <name type="scientific">Pseudomonas idahonensis</name>
    <dbReference type="NCBI Taxonomy" id="2942628"/>
    <lineage>
        <taxon>Bacteria</taxon>
        <taxon>Pseudomonadati</taxon>
        <taxon>Pseudomonadota</taxon>
        <taxon>Gammaproteobacteria</taxon>
        <taxon>Pseudomonadales</taxon>
        <taxon>Pseudomonadaceae</taxon>
        <taxon>Pseudomonas</taxon>
    </lineage>
</organism>
<accession>A0ABT5QF18</accession>
<dbReference type="EMBL" id="JAMDGR010000036">
    <property type="protein sequence ID" value="MDD1152773.1"/>
    <property type="molecule type" value="Genomic_DNA"/>
</dbReference>
<evidence type="ECO:0000259" key="1">
    <source>
        <dbReference type="Pfam" id="PF18426"/>
    </source>
</evidence>
<protein>
    <submittedName>
        <fullName evidence="3">T6SS immunity protein Tli4 family protein</fullName>
    </submittedName>
</protein>